<dbReference type="OrthoDB" id="498543at2759"/>
<feature type="DNA-binding region" description="HMG box" evidence="4">
    <location>
        <begin position="318"/>
        <end position="386"/>
    </location>
</feature>
<accession>A0A9N9XKH0</accession>
<feature type="domain" description="HMG box" evidence="6">
    <location>
        <begin position="522"/>
        <end position="591"/>
    </location>
</feature>
<feature type="compositionally biased region" description="Basic and acidic residues" evidence="5">
    <location>
        <begin position="602"/>
        <end position="620"/>
    </location>
</feature>
<keyword evidence="8" id="KW-1185">Reference proteome</keyword>
<dbReference type="GO" id="GO:0003677">
    <property type="term" value="F:DNA binding"/>
    <property type="evidence" value="ECO:0007669"/>
    <property type="project" value="UniProtKB-UniRule"/>
</dbReference>
<feature type="domain" description="HMG box" evidence="6">
    <location>
        <begin position="426"/>
        <end position="490"/>
    </location>
</feature>
<evidence type="ECO:0000256" key="1">
    <source>
        <dbReference type="ARBA" id="ARBA00004123"/>
    </source>
</evidence>
<dbReference type="Pfam" id="PF00505">
    <property type="entry name" value="HMG_box"/>
    <property type="match status" value="2"/>
</dbReference>
<feature type="compositionally biased region" description="Basic and acidic residues" evidence="5">
    <location>
        <begin position="36"/>
        <end position="47"/>
    </location>
</feature>
<dbReference type="EMBL" id="OU900103">
    <property type="protein sequence ID" value="CAG9855115.1"/>
    <property type="molecule type" value="Genomic_DNA"/>
</dbReference>
<reference evidence="7" key="1">
    <citation type="submission" date="2022-01" db="EMBL/GenBank/DDBJ databases">
        <authorList>
            <person name="King R."/>
        </authorList>
    </citation>
    <scope>NUCLEOTIDE SEQUENCE</scope>
</reference>
<keyword evidence="2 4" id="KW-0238">DNA-binding</keyword>
<dbReference type="InterPro" id="IPR051762">
    <property type="entry name" value="UBF1"/>
</dbReference>
<evidence type="ECO:0000313" key="7">
    <source>
        <dbReference type="EMBL" id="CAG9855115.1"/>
    </source>
</evidence>
<feature type="compositionally biased region" description="Acidic residues" evidence="5">
    <location>
        <begin position="740"/>
        <end position="768"/>
    </location>
</feature>
<feature type="region of interest" description="Disordered" evidence="5">
    <location>
        <begin position="602"/>
        <end position="665"/>
    </location>
</feature>
<feature type="compositionally biased region" description="Basic and acidic residues" evidence="5">
    <location>
        <begin position="628"/>
        <end position="638"/>
    </location>
</feature>
<dbReference type="PANTHER" id="PTHR46318:SF3">
    <property type="entry name" value="UPSTREAM BINDING TRANSCRIPTION FACTOR"/>
    <property type="match status" value="1"/>
</dbReference>
<keyword evidence="3 4" id="KW-0539">Nucleus</keyword>
<evidence type="ECO:0000259" key="6">
    <source>
        <dbReference type="PROSITE" id="PS50118"/>
    </source>
</evidence>
<dbReference type="InterPro" id="IPR036910">
    <property type="entry name" value="HMG_box_dom_sf"/>
</dbReference>
<protein>
    <recommendedName>
        <fullName evidence="6">HMG box domain-containing protein</fullName>
    </recommendedName>
</protein>
<feature type="region of interest" description="Disordered" evidence="5">
    <location>
        <begin position="392"/>
        <end position="425"/>
    </location>
</feature>
<feature type="compositionally biased region" description="Polar residues" evidence="5">
    <location>
        <begin position="64"/>
        <end position="86"/>
    </location>
</feature>
<dbReference type="GO" id="GO:0005634">
    <property type="term" value="C:nucleus"/>
    <property type="evidence" value="ECO:0007669"/>
    <property type="project" value="UniProtKB-SubCell"/>
</dbReference>
<dbReference type="PROSITE" id="PS50118">
    <property type="entry name" value="HMG_BOX_2"/>
    <property type="match status" value="3"/>
</dbReference>
<dbReference type="InterPro" id="IPR009071">
    <property type="entry name" value="HMG_box_dom"/>
</dbReference>
<evidence type="ECO:0000313" key="8">
    <source>
        <dbReference type="Proteomes" id="UP001153712"/>
    </source>
</evidence>
<sequence length="768" mass="89299">MNSKKYKRNAGIDGNDDGLRKTKKKKIESTNENLDYENKPIKRKNVETEDPDEVPSKKTKKNKFSGNDNTELVLSNENIENVQSTKNEQKNGHIGNEIEAEGTNVDNGAVSKKGKKKKKSKADDQESNENVSTVKPSKRGTKSSKLTAEELEEPVVNSSKVILTHEVNIVDIKGEKVDEDDENVVTISIKEDGLDSDWDENDLLKQLERKVEKKDPPKETRAGIDWPNGDLIELMDRMETYLPENDLKPYMKRVEALEWDKIAFKNYSSEDCKKTWNLVLKKVRRYRILKEVIQDAKEWIVAPRTKSKKAKNRHPDMPRRPLSAYFIYYLKKKDSLQAEHPGLDATELAKMCSQKFKLLPPENRMKYEKIANKNKEEYEQKMKEFYDTHPECKAEKELKSKRPPKLPKSPKPVVEKPPKLPKEKVPKRPLNAFQYYHLSEASKEQVDDKGAFKELCKERWKQMPDDKKIEWISYSEAETLKYEEELKEYIKNHPDYVHTATNKPQLTKEELLVKERLSGKPPKPPVSAYNLFARLILNPEVNSDIKNIPVKERLVYVSNQWKECTEEDKKHYKELFDQAIEKYNKEYSAYLESLPEEERQLEIAKTKSKRTKSEEKDKKTKAGKPLKKKADTNSENKKAVNNKVNNALKKVEKKPKKLIEPEQPPISPLKYFASLYKGDESVAKAWKALSADERKNYEDELTQKKKAYILDFEKFLKSMTKEELESFSNSRKKQNQNVSQEDEDEDETSDQSDSDDSNDDSGNEEEEN</sequence>
<feature type="region of interest" description="Disordered" evidence="5">
    <location>
        <begin position="1"/>
        <end position="156"/>
    </location>
</feature>
<evidence type="ECO:0000256" key="4">
    <source>
        <dbReference type="PROSITE-ProRule" id="PRU00267"/>
    </source>
</evidence>
<dbReference type="SUPFAM" id="SSF47095">
    <property type="entry name" value="HMG-box"/>
    <property type="match status" value="4"/>
</dbReference>
<feature type="DNA-binding region" description="HMG box" evidence="4">
    <location>
        <begin position="522"/>
        <end position="591"/>
    </location>
</feature>
<evidence type="ECO:0000256" key="2">
    <source>
        <dbReference type="ARBA" id="ARBA00023125"/>
    </source>
</evidence>
<proteinExistence type="predicted"/>
<feature type="domain" description="HMG box" evidence="6">
    <location>
        <begin position="318"/>
        <end position="386"/>
    </location>
</feature>
<feature type="compositionally biased region" description="Low complexity" evidence="5">
    <location>
        <begin position="639"/>
        <end position="648"/>
    </location>
</feature>
<feature type="region of interest" description="Disordered" evidence="5">
    <location>
        <begin position="723"/>
        <end position="768"/>
    </location>
</feature>
<dbReference type="PANTHER" id="PTHR46318">
    <property type="entry name" value="UPSTREAM BINDING TRANSCRIPTION FACTOR"/>
    <property type="match status" value="1"/>
</dbReference>
<comment type="subcellular location">
    <subcellularLocation>
        <location evidence="1">Nucleus</location>
    </subcellularLocation>
</comment>
<evidence type="ECO:0000256" key="5">
    <source>
        <dbReference type="SAM" id="MobiDB-lite"/>
    </source>
</evidence>
<dbReference type="Gene3D" id="1.10.30.10">
    <property type="entry name" value="High mobility group box domain"/>
    <property type="match status" value="4"/>
</dbReference>
<dbReference type="SMART" id="SM00398">
    <property type="entry name" value="HMG"/>
    <property type="match status" value="3"/>
</dbReference>
<dbReference type="Proteomes" id="UP001153712">
    <property type="component" value="Chromosome 10"/>
</dbReference>
<feature type="DNA-binding region" description="HMG box" evidence="4">
    <location>
        <begin position="426"/>
        <end position="490"/>
    </location>
</feature>
<name>A0A9N9XKH0_PHYSR</name>
<feature type="compositionally biased region" description="Basic and acidic residues" evidence="5">
    <location>
        <begin position="413"/>
        <end position="425"/>
    </location>
</feature>
<gene>
    <name evidence="7" type="ORF">PHYEVI_LOCUS1575</name>
</gene>
<evidence type="ECO:0000256" key="3">
    <source>
        <dbReference type="ARBA" id="ARBA00023242"/>
    </source>
</evidence>
<dbReference type="AlphaFoldDB" id="A0A9N9XKH0"/>
<organism evidence="7 8">
    <name type="scientific">Phyllotreta striolata</name>
    <name type="common">Striped flea beetle</name>
    <name type="synonym">Crioceris striolata</name>
    <dbReference type="NCBI Taxonomy" id="444603"/>
    <lineage>
        <taxon>Eukaryota</taxon>
        <taxon>Metazoa</taxon>
        <taxon>Ecdysozoa</taxon>
        <taxon>Arthropoda</taxon>
        <taxon>Hexapoda</taxon>
        <taxon>Insecta</taxon>
        <taxon>Pterygota</taxon>
        <taxon>Neoptera</taxon>
        <taxon>Endopterygota</taxon>
        <taxon>Coleoptera</taxon>
        <taxon>Polyphaga</taxon>
        <taxon>Cucujiformia</taxon>
        <taxon>Chrysomeloidea</taxon>
        <taxon>Chrysomelidae</taxon>
        <taxon>Galerucinae</taxon>
        <taxon>Alticini</taxon>
        <taxon>Phyllotreta</taxon>
    </lineage>
</organism>